<keyword evidence="9 16" id="KW-0547">Nucleotide-binding</keyword>
<keyword evidence="16" id="KW-0479">Metal-binding</keyword>
<evidence type="ECO:0000256" key="7">
    <source>
        <dbReference type="ARBA" id="ARBA00022490"/>
    </source>
</evidence>
<feature type="binding site" evidence="16">
    <location>
        <begin position="107"/>
        <end position="110"/>
    </location>
    <ligand>
        <name>substrate</name>
    </ligand>
</feature>
<evidence type="ECO:0000256" key="2">
    <source>
        <dbReference type="ARBA" id="ARBA00001958"/>
    </source>
</evidence>
<dbReference type="Pfam" id="PF03309">
    <property type="entry name" value="Pan_kinase"/>
    <property type="match status" value="1"/>
</dbReference>
<comment type="caution">
    <text evidence="16">Lacks conserved residue(s) required for the propagation of feature annotation.</text>
</comment>
<dbReference type="UniPathway" id="UPA00241">
    <property type="reaction ID" value="UER00352"/>
</dbReference>
<evidence type="ECO:0000256" key="10">
    <source>
        <dbReference type="ARBA" id="ARBA00022777"/>
    </source>
</evidence>
<feature type="binding site" evidence="16">
    <location>
        <position position="129"/>
    </location>
    <ligand>
        <name>K(+)</name>
        <dbReference type="ChEBI" id="CHEBI:29103"/>
    </ligand>
</feature>
<dbReference type="Proteomes" id="UP000250003">
    <property type="component" value="Chromosome"/>
</dbReference>
<dbReference type="SUPFAM" id="SSF53067">
    <property type="entry name" value="Actin-like ATPase domain"/>
    <property type="match status" value="2"/>
</dbReference>
<comment type="cofactor">
    <cofactor evidence="16">
        <name>NH4(+)</name>
        <dbReference type="ChEBI" id="CHEBI:28938"/>
    </cofactor>
    <cofactor evidence="16">
        <name>K(+)</name>
        <dbReference type="ChEBI" id="CHEBI:29103"/>
    </cofactor>
    <text evidence="16">A monovalent cation. Ammonium or potassium.</text>
</comment>
<dbReference type="NCBIfam" id="NF009848">
    <property type="entry name" value="PRK13318.1-6"/>
    <property type="match status" value="1"/>
</dbReference>
<protein>
    <recommendedName>
        <fullName evidence="15 16">Type III pantothenate kinase</fullName>
        <ecNumber evidence="6 16">2.7.1.33</ecNumber>
    </recommendedName>
    <alternativeName>
        <fullName evidence="16">PanK-III</fullName>
    </alternativeName>
    <alternativeName>
        <fullName evidence="16">Pantothenic acid kinase</fullName>
    </alternativeName>
</protein>
<dbReference type="GO" id="GO:0004594">
    <property type="term" value="F:pantothenate kinase activity"/>
    <property type="evidence" value="ECO:0007669"/>
    <property type="project" value="UniProtKB-UniRule"/>
</dbReference>
<proteinExistence type="inferred from homology"/>
<comment type="cofactor">
    <cofactor evidence="2">
        <name>K(+)</name>
        <dbReference type="ChEBI" id="CHEBI:29103"/>
    </cofactor>
</comment>
<evidence type="ECO:0000313" key="18">
    <source>
        <dbReference type="Proteomes" id="UP000250003"/>
    </source>
</evidence>
<comment type="subunit">
    <text evidence="5 16">Homodimer.</text>
</comment>
<sequence>MLLVIDVGNTHITLGVFEKKELLGTFRMTTRQSRTSDEYGILMCNMLEYRGIAKEKIEDVIISSVVPDVMHSLTSSVIKYFDRKPLNVGPGCKTGIRITAVNPKEVGADRIVDAVAAYEMYGGPVLVLDFGTATTYDLISEDGSFEAGITSPGIEISAKALWQDAAKLPKIAIEKPKSILARETISSMQAGLVYGYIGQVEYIVKKVKEEAGLENLKVVATGGLGKIIADETDCIDVYDSQLTLEGLRIIYEKTKRSRG</sequence>
<keyword evidence="8 16" id="KW-0808">Transferase</keyword>
<dbReference type="InterPro" id="IPR004619">
    <property type="entry name" value="Type_III_PanK"/>
</dbReference>
<comment type="similarity">
    <text evidence="14 16">Belongs to the type III pantothenate kinase family.</text>
</comment>
<dbReference type="GO" id="GO:0005737">
    <property type="term" value="C:cytoplasm"/>
    <property type="evidence" value="ECO:0007669"/>
    <property type="project" value="UniProtKB-SubCell"/>
</dbReference>
<keyword evidence="12 16" id="KW-0630">Potassium</keyword>
<evidence type="ECO:0000256" key="8">
    <source>
        <dbReference type="ARBA" id="ARBA00022679"/>
    </source>
</evidence>
<keyword evidence="7 16" id="KW-0963">Cytoplasm</keyword>
<dbReference type="NCBIfam" id="NF009855">
    <property type="entry name" value="PRK13321.1"/>
    <property type="match status" value="1"/>
</dbReference>
<gene>
    <name evidence="16" type="primary">coaX</name>
    <name evidence="17" type="ORF">DQQ01_01110</name>
</gene>
<dbReference type="GO" id="GO:0046872">
    <property type="term" value="F:metal ion binding"/>
    <property type="evidence" value="ECO:0007669"/>
    <property type="project" value="UniProtKB-KW"/>
</dbReference>
<keyword evidence="10 16" id="KW-0418">Kinase</keyword>
<dbReference type="CDD" id="cd24015">
    <property type="entry name" value="ASKHA_NBD_PanK-III"/>
    <property type="match status" value="1"/>
</dbReference>
<dbReference type="HAMAP" id="MF_01274">
    <property type="entry name" value="Pantothen_kinase_3"/>
    <property type="match status" value="1"/>
</dbReference>
<evidence type="ECO:0000256" key="3">
    <source>
        <dbReference type="ARBA" id="ARBA00004496"/>
    </source>
</evidence>
<feature type="binding site" evidence="16">
    <location>
        <position position="184"/>
    </location>
    <ligand>
        <name>substrate</name>
    </ligand>
</feature>
<evidence type="ECO:0000256" key="16">
    <source>
        <dbReference type="HAMAP-Rule" id="MF_01274"/>
    </source>
</evidence>
<dbReference type="AlphaFoldDB" id="A0A2Z4U7G4"/>
<organism evidence="17 18">
    <name type="scientific">Blautia argi</name>
    <dbReference type="NCBI Taxonomy" id="1912897"/>
    <lineage>
        <taxon>Bacteria</taxon>
        <taxon>Bacillati</taxon>
        <taxon>Bacillota</taxon>
        <taxon>Clostridia</taxon>
        <taxon>Lachnospirales</taxon>
        <taxon>Lachnospiraceae</taxon>
        <taxon>Blautia</taxon>
    </lineage>
</organism>
<comment type="subcellular location">
    <subcellularLocation>
        <location evidence="3 16">Cytoplasm</location>
    </subcellularLocation>
</comment>
<dbReference type="NCBIfam" id="TIGR00671">
    <property type="entry name" value="baf"/>
    <property type="match status" value="1"/>
</dbReference>
<dbReference type="EMBL" id="CP030280">
    <property type="protein sequence ID" value="AWY96982.1"/>
    <property type="molecule type" value="Genomic_DNA"/>
</dbReference>
<dbReference type="GO" id="GO:0015937">
    <property type="term" value="P:coenzyme A biosynthetic process"/>
    <property type="evidence" value="ECO:0007669"/>
    <property type="project" value="UniProtKB-UniRule"/>
</dbReference>
<dbReference type="RefSeq" id="WP_111917833.1">
    <property type="nucleotide sequence ID" value="NZ_CAUWHR010000020.1"/>
</dbReference>
<evidence type="ECO:0000256" key="6">
    <source>
        <dbReference type="ARBA" id="ARBA00012102"/>
    </source>
</evidence>
<dbReference type="OrthoDB" id="9804707at2"/>
<comment type="pathway">
    <text evidence="4 16">Cofactor biosynthesis; coenzyme A biosynthesis; CoA from (R)-pantothenate: step 1/5.</text>
</comment>
<keyword evidence="11 16" id="KW-0067">ATP-binding</keyword>
<evidence type="ECO:0000313" key="17">
    <source>
        <dbReference type="EMBL" id="AWY96982.1"/>
    </source>
</evidence>
<dbReference type="Gene3D" id="3.30.420.40">
    <property type="match status" value="2"/>
</dbReference>
<keyword evidence="13 16" id="KW-0173">Coenzyme A biosynthesis</keyword>
<evidence type="ECO:0000256" key="14">
    <source>
        <dbReference type="ARBA" id="ARBA00038036"/>
    </source>
</evidence>
<name>A0A2Z4U7G4_9FIRM</name>
<evidence type="ECO:0000256" key="4">
    <source>
        <dbReference type="ARBA" id="ARBA00005225"/>
    </source>
</evidence>
<feature type="active site" description="Proton acceptor" evidence="16">
    <location>
        <position position="109"/>
    </location>
</feature>
<keyword evidence="18" id="KW-1185">Reference proteome</keyword>
<dbReference type="PANTHER" id="PTHR34265:SF1">
    <property type="entry name" value="TYPE III PANTOTHENATE KINASE"/>
    <property type="match status" value="1"/>
</dbReference>
<dbReference type="InterPro" id="IPR043129">
    <property type="entry name" value="ATPase_NBD"/>
</dbReference>
<evidence type="ECO:0000256" key="5">
    <source>
        <dbReference type="ARBA" id="ARBA00011738"/>
    </source>
</evidence>
<comment type="function">
    <text evidence="16">Catalyzes the phosphorylation of pantothenate (Pan), the first step in CoA biosynthesis.</text>
</comment>
<evidence type="ECO:0000256" key="13">
    <source>
        <dbReference type="ARBA" id="ARBA00022993"/>
    </source>
</evidence>
<feature type="binding site" evidence="16">
    <location>
        <position position="132"/>
    </location>
    <ligand>
        <name>ATP</name>
        <dbReference type="ChEBI" id="CHEBI:30616"/>
    </ligand>
</feature>
<comment type="catalytic activity">
    <reaction evidence="1 16">
        <text>(R)-pantothenate + ATP = (R)-4'-phosphopantothenate + ADP + H(+)</text>
        <dbReference type="Rhea" id="RHEA:16373"/>
        <dbReference type="ChEBI" id="CHEBI:10986"/>
        <dbReference type="ChEBI" id="CHEBI:15378"/>
        <dbReference type="ChEBI" id="CHEBI:29032"/>
        <dbReference type="ChEBI" id="CHEBI:30616"/>
        <dbReference type="ChEBI" id="CHEBI:456216"/>
        <dbReference type="EC" id="2.7.1.33"/>
    </reaction>
</comment>
<feature type="binding site" evidence="16">
    <location>
        <begin position="6"/>
        <end position="13"/>
    </location>
    <ligand>
        <name>ATP</name>
        <dbReference type="ChEBI" id="CHEBI:30616"/>
    </ligand>
</feature>
<evidence type="ECO:0000256" key="12">
    <source>
        <dbReference type="ARBA" id="ARBA00022958"/>
    </source>
</evidence>
<evidence type="ECO:0000256" key="15">
    <source>
        <dbReference type="ARBA" id="ARBA00040883"/>
    </source>
</evidence>
<evidence type="ECO:0000256" key="9">
    <source>
        <dbReference type="ARBA" id="ARBA00022741"/>
    </source>
</evidence>
<dbReference type="GO" id="GO:0005524">
    <property type="term" value="F:ATP binding"/>
    <property type="evidence" value="ECO:0007669"/>
    <property type="project" value="UniProtKB-UniRule"/>
</dbReference>
<dbReference type="KEGG" id="blau:DQQ01_01110"/>
<dbReference type="EC" id="2.7.1.33" evidence="6 16"/>
<reference evidence="18" key="1">
    <citation type="submission" date="2018-06" db="EMBL/GenBank/DDBJ databases">
        <title>Description of Blautia argi sp. nov., a new anaerobic isolated from dog feces.</title>
        <authorList>
            <person name="Chang Y.-H."/>
            <person name="Paek J."/>
            <person name="Shin Y."/>
        </authorList>
    </citation>
    <scope>NUCLEOTIDE SEQUENCE [LARGE SCALE GENOMIC DNA]</scope>
    <source>
        <strain evidence="18">KCTC 15426</strain>
    </source>
</reference>
<evidence type="ECO:0000256" key="11">
    <source>
        <dbReference type="ARBA" id="ARBA00022840"/>
    </source>
</evidence>
<dbReference type="PANTHER" id="PTHR34265">
    <property type="entry name" value="TYPE III PANTOTHENATE KINASE"/>
    <property type="match status" value="1"/>
</dbReference>
<accession>A0A2Z4U7G4</accession>
<evidence type="ECO:0000256" key="1">
    <source>
        <dbReference type="ARBA" id="ARBA00001206"/>
    </source>
</evidence>